<dbReference type="EMBL" id="MU006599">
    <property type="protein sequence ID" value="KAF2743238.1"/>
    <property type="molecule type" value="Genomic_DNA"/>
</dbReference>
<protein>
    <submittedName>
        <fullName evidence="1">Uncharacterized protein</fullName>
    </submittedName>
</protein>
<proteinExistence type="predicted"/>
<evidence type="ECO:0000313" key="2">
    <source>
        <dbReference type="Proteomes" id="UP000799440"/>
    </source>
</evidence>
<name>A0A6A6UY95_9PLEO</name>
<keyword evidence="2" id="KW-1185">Reference proteome</keyword>
<sequence>MSYVKVPMVIYNCSLSLSVGSWRRWTTLAPSLSLFRSRRRLSPCCCSPLNPASTFSSSLSSAGKTQSQVIKCLRRYNSLYDALYCIDWDEDRNAIDPICLKGDPKDTLQKFSRPDDYTYNRTLEAWCTSPRTLLVETHQRMKDELRRDCVILGQLRACPRDDPDYVNCLCESNVKQYHMNIVARYFQEGPEIDPCYGLDSSEELSAAERRSLPRIQSGESRKVIKVTRFCSLSRLASNGPKVLLVHAKLF</sequence>
<dbReference type="AlphaFoldDB" id="A0A6A6UY95"/>
<organism evidence="1 2">
    <name type="scientific">Sporormia fimetaria CBS 119925</name>
    <dbReference type="NCBI Taxonomy" id="1340428"/>
    <lineage>
        <taxon>Eukaryota</taxon>
        <taxon>Fungi</taxon>
        <taxon>Dikarya</taxon>
        <taxon>Ascomycota</taxon>
        <taxon>Pezizomycotina</taxon>
        <taxon>Dothideomycetes</taxon>
        <taxon>Pleosporomycetidae</taxon>
        <taxon>Pleosporales</taxon>
        <taxon>Sporormiaceae</taxon>
        <taxon>Sporormia</taxon>
    </lineage>
</organism>
<accession>A0A6A6UY95</accession>
<reference evidence="1" key="1">
    <citation type="journal article" date="2020" name="Stud. Mycol.">
        <title>101 Dothideomycetes genomes: a test case for predicting lifestyles and emergence of pathogens.</title>
        <authorList>
            <person name="Haridas S."/>
            <person name="Albert R."/>
            <person name="Binder M."/>
            <person name="Bloem J."/>
            <person name="Labutti K."/>
            <person name="Salamov A."/>
            <person name="Andreopoulos B."/>
            <person name="Baker S."/>
            <person name="Barry K."/>
            <person name="Bills G."/>
            <person name="Bluhm B."/>
            <person name="Cannon C."/>
            <person name="Castanera R."/>
            <person name="Culley D."/>
            <person name="Daum C."/>
            <person name="Ezra D."/>
            <person name="Gonzalez J."/>
            <person name="Henrissat B."/>
            <person name="Kuo A."/>
            <person name="Liang C."/>
            <person name="Lipzen A."/>
            <person name="Lutzoni F."/>
            <person name="Magnuson J."/>
            <person name="Mondo S."/>
            <person name="Nolan M."/>
            <person name="Ohm R."/>
            <person name="Pangilinan J."/>
            <person name="Park H.-J."/>
            <person name="Ramirez L."/>
            <person name="Alfaro M."/>
            <person name="Sun H."/>
            <person name="Tritt A."/>
            <person name="Yoshinaga Y."/>
            <person name="Zwiers L.-H."/>
            <person name="Turgeon B."/>
            <person name="Goodwin S."/>
            <person name="Spatafora J."/>
            <person name="Crous P."/>
            <person name="Grigoriev I."/>
        </authorList>
    </citation>
    <scope>NUCLEOTIDE SEQUENCE</scope>
    <source>
        <strain evidence="1">CBS 119925</strain>
    </source>
</reference>
<evidence type="ECO:0000313" key="1">
    <source>
        <dbReference type="EMBL" id="KAF2743238.1"/>
    </source>
</evidence>
<dbReference type="Proteomes" id="UP000799440">
    <property type="component" value="Unassembled WGS sequence"/>
</dbReference>
<dbReference type="OrthoDB" id="3793565at2759"/>
<gene>
    <name evidence="1" type="ORF">M011DRAFT_471594</name>
</gene>